<dbReference type="InterPro" id="IPR050109">
    <property type="entry name" value="HTH-type_TetR-like_transc_reg"/>
</dbReference>
<sequence length="225" mass="25544">MESRRYQVFMVIEESGNESEETAAPKRRRAPKGDMRRKALLDAATVVFARDGYSSASMREVALLAGITTVGLLHHFPNKEALLAALLERRDQRVTSRFQDLVTEPTLDGFLKFLKLSMSFSIENADECQAALLMNTESLSKSHPAWTWHRERFQLTHEHARGHLQALIEAGEVRADINVKALAQEIFSVMDGLQIQWLRSPQDVDVMAVFDIYVQRLGRDIKAHP</sequence>
<dbReference type="GO" id="GO:0000976">
    <property type="term" value="F:transcription cis-regulatory region binding"/>
    <property type="evidence" value="ECO:0007669"/>
    <property type="project" value="TreeGrafter"/>
</dbReference>
<dbReference type="PATRIC" id="fig|235272.12.peg.3949"/>
<evidence type="ECO:0000256" key="1">
    <source>
        <dbReference type="ARBA" id="ARBA00023015"/>
    </source>
</evidence>
<dbReference type="EMBL" id="LJQG01000183">
    <property type="protein sequence ID" value="KPX18169.1"/>
    <property type="molecule type" value="Genomic_DNA"/>
</dbReference>
<comment type="caution">
    <text evidence="6">The sequence shown here is derived from an EMBL/GenBank/DDBJ whole genome shotgun (WGS) entry which is preliminary data.</text>
</comment>
<keyword evidence="3" id="KW-0804">Transcription</keyword>
<organism evidence="6 7">
    <name type="scientific">Pseudomonas amygdali pv. dendropanacis</name>
    <dbReference type="NCBI Taxonomy" id="235272"/>
    <lineage>
        <taxon>Bacteria</taxon>
        <taxon>Pseudomonadati</taxon>
        <taxon>Pseudomonadota</taxon>
        <taxon>Gammaproteobacteria</taxon>
        <taxon>Pseudomonadales</taxon>
        <taxon>Pseudomonadaceae</taxon>
        <taxon>Pseudomonas</taxon>
        <taxon>Pseudomonas amygdali</taxon>
    </lineage>
</organism>
<evidence type="ECO:0000259" key="5">
    <source>
        <dbReference type="PROSITE" id="PS50977"/>
    </source>
</evidence>
<dbReference type="PRINTS" id="PR00455">
    <property type="entry name" value="HTHTETR"/>
</dbReference>
<reference evidence="6 7" key="1">
    <citation type="submission" date="2015-09" db="EMBL/GenBank/DDBJ databases">
        <title>Genome announcement of multiple Pseudomonas syringae strains.</title>
        <authorList>
            <person name="Thakur S."/>
            <person name="Wang P.W."/>
            <person name="Gong Y."/>
            <person name="Weir B.S."/>
            <person name="Guttman D.S."/>
        </authorList>
    </citation>
    <scope>NUCLEOTIDE SEQUENCE [LARGE SCALE GENOMIC DNA]</scope>
    <source>
        <strain evidence="6 7">ICMP9150</strain>
    </source>
</reference>
<dbReference type="Gene3D" id="1.10.357.10">
    <property type="entry name" value="Tetracycline Repressor, domain 2"/>
    <property type="match status" value="1"/>
</dbReference>
<dbReference type="Proteomes" id="UP000050346">
    <property type="component" value="Unassembled WGS sequence"/>
</dbReference>
<dbReference type="InterPro" id="IPR009057">
    <property type="entry name" value="Homeodomain-like_sf"/>
</dbReference>
<dbReference type="SUPFAM" id="SSF48498">
    <property type="entry name" value="Tetracyclin repressor-like, C-terminal domain"/>
    <property type="match status" value="1"/>
</dbReference>
<keyword evidence="1" id="KW-0805">Transcription regulation</keyword>
<feature type="DNA-binding region" description="H-T-H motif" evidence="4">
    <location>
        <begin position="57"/>
        <end position="76"/>
    </location>
</feature>
<evidence type="ECO:0000256" key="3">
    <source>
        <dbReference type="ARBA" id="ARBA00023163"/>
    </source>
</evidence>
<dbReference type="InterPro" id="IPR036271">
    <property type="entry name" value="Tet_transcr_reg_TetR-rel_C_sf"/>
</dbReference>
<dbReference type="PANTHER" id="PTHR30055:SF234">
    <property type="entry name" value="HTH-TYPE TRANSCRIPTIONAL REGULATOR BETI"/>
    <property type="match status" value="1"/>
</dbReference>
<gene>
    <name evidence="6" type="ORF">ALO71_04869</name>
</gene>
<evidence type="ECO:0000256" key="2">
    <source>
        <dbReference type="ARBA" id="ARBA00023125"/>
    </source>
</evidence>
<dbReference type="InterPro" id="IPR001647">
    <property type="entry name" value="HTH_TetR"/>
</dbReference>
<proteinExistence type="predicted"/>
<evidence type="ECO:0000256" key="4">
    <source>
        <dbReference type="PROSITE-ProRule" id="PRU00335"/>
    </source>
</evidence>
<keyword evidence="2 4" id="KW-0238">DNA-binding</keyword>
<evidence type="ECO:0000313" key="6">
    <source>
        <dbReference type="EMBL" id="KPX18169.1"/>
    </source>
</evidence>
<dbReference type="GO" id="GO:0003700">
    <property type="term" value="F:DNA-binding transcription factor activity"/>
    <property type="evidence" value="ECO:0007669"/>
    <property type="project" value="TreeGrafter"/>
</dbReference>
<dbReference type="Pfam" id="PF00440">
    <property type="entry name" value="TetR_N"/>
    <property type="match status" value="1"/>
</dbReference>
<name>A0A0P9PL41_PSEA0</name>
<dbReference type="SUPFAM" id="SSF46689">
    <property type="entry name" value="Homeodomain-like"/>
    <property type="match status" value="1"/>
</dbReference>
<accession>A0A0P9PL41</accession>
<feature type="domain" description="HTH tetR-type" evidence="5">
    <location>
        <begin position="34"/>
        <end position="94"/>
    </location>
</feature>
<evidence type="ECO:0000313" key="7">
    <source>
        <dbReference type="Proteomes" id="UP000050346"/>
    </source>
</evidence>
<dbReference type="PROSITE" id="PS50977">
    <property type="entry name" value="HTH_TETR_2"/>
    <property type="match status" value="1"/>
</dbReference>
<protein>
    <submittedName>
        <fullName evidence="6">TetR family transcriptional regulator</fullName>
    </submittedName>
</protein>
<dbReference type="AlphaFoldDB" id="A0A0P9PL41"/>
<dbReference type="PANTHER" id="PTHR30055">
    <property type="entry name" value="HTH-TYPE TRANSCRIPTIONAL REGULATOR RUTR"/>
    <property type="match status" value="1"/>
</dbReference>